<dbReference type="Proteomes" id="UP000196573">
    <property type="component" value="Unassembled WGS sequence"/>
</dbReference>
<dbReference type="AlphaFoldDB" id="A0A1X7AG18"/>
<reference evidence="3 4" key="1">
    <citation type="submission" date="2017-03" db="EMBL/GenBank/DDBJ databases">
        <authorList>
            <person name="Afonso C.L."/>
            <person name="Miller P.J."/>
            <person name="Scott M.A."/>
            <person name="Spackman E."/>
            <person name="Goraichik I."/>
            <person name="Dimitrov K.M."/>
            <person name="Suarez D.L."/>
            <person name="Swayne D.E."/>
        </authorList>
    </citation>
    <scope>NUCLEOTIDE SEQUENCE [LARGE SCALE GENOMIC DNA]</scope>
    <source>
        <strain evidence="3">SB41UT1</strain>
    </source>
</reference>
<evidence type="ECO:0000313" key="4">
    <source>
        <dbReference type="Proteomes" id="UP000196573"/>
    </source>
</evidence>
<dbReference type="InterPro" id="IPR027051">
    <property type="entry name" value="XdhC_Rossmann_dom"/>
</dbReference>
<dbReference type="GO" id="GO:0004854">
    <property type="term" value="F:xanthine dehydrogenase activity"/>
    <property type="evidence" value="ECO:0007669"/>
    <property type="project" value="UniProtKB-EC"/>
</dbReference>
<dbReference type="InterPro" id="IPR052698">
    <property type="entry name" value="MoCofactor_Util/Proc"/>
</dbReference>
<dbReference type="RefSeq" id="WP_087107473.1">
    <property type="nucleotide sequence ID" value="NZ_CBCSCN010000001.1"/>
</dbReference>
<dbReference type="Gene3D" id="3.40.50.720">
    <property type="entry name" value="NAD(P)-binding Rossmann-like Domain"/>
    <property type="match status" value="1"/>
</dbReference>
<dbReference type="InterPro" id="IPR003777">
    <property type="entry name" value="XdhC_CoxI"/>
</dbReference>
<proteinExistence type="predicted"/>
<keyword evidence="3" id="KW-0560">Oxidoreductase</keyword>
<evidence type="ECO:0000313" key="3">
    <source>
        <dbReference type="EMBL" id="SMA39165.1"/>
    </source>
</evidence>
<dbReference type="EMBL" id="FWPT01000002">
    <property type="protein sequence ID" value="SMA39165.1"/>
    <property type="molecule type" value="Genomic_DNA"/>
</dbReference>
<protein>
    <submittedName>
        <fullName evidence="3">Putative xanthine dehydrogenase subunit A</fullName>
        <ecNumber evidence="3">1.17.1.4</ecNumber>
    </submittedName>
</protein>
<dbReference type="PANTHER" id="PTHR30388:SF4">
    <property type="entry name" value="MOLYBDENUM COFACTOR INSERTION CHAPERONE PAOD"/>
    <property type="match status" value="1"/>
</dbReference>
<dbReference type="Pfam" id="PF02625">
    <property type="entry name" value="XdhC_CoxI"/>
    <property type="match status" value="1"/>
</dbReference>
<name>A0A1X7AG18_9GAMM</name>
<evidence type="ECO:0000259" key="1">
    <source>
        <dbReference type="Pfam" id="PF02625"/>
    </source>
</evidence>
<feature type="domain" description="XdhC- CoxI" evidence="1">
    <location>
        <begin position="15"/>
        <end position="65"/>
    </location>
</feature>
<gene>
    <name evidence="3" type="primary">pucA</name>
    <name evidence="3" type="ORF">EHSB41UT_00980</name>
</gene>
<feature type="domain" description="XdhC Rossmann" evidence="2">
    <location>
        <begin position="171"/>
        <end position="312"/>
    </location>
</feature>
<organism evidence="3 4">
    <name type="scientific">Parendozoicomonas haliclonae</name>
    <dbReference type="NCBI Taxonomy" id="1960125"/>
    <lineage>
        <taxon>Bacteria</taxon>
        <taxon>Pseudomonadati</taxon>
        <taxon>Pseudomonadota</taxon>
        <taxon>Gammaproteobacteria</taxon>
        <taxon>Oceanospirillales</taxon>
        <taxon>Endozoicomonadaceae</taxon>
        <taxon>Parendozoicomonas</taxon>
    </lineage>
</organism>
<accession>A0A1X7AG18</accession>
<dbReference type="PANTHER" id="PTHR30388">
    <property type="entry name" value="ALDEHYDE OXIDOREDUCTASE MOLYBDENUM COFACTOR ASSEMBLY PROTEIN"/>
    <property type="match status" value="1"/>
</dbReference>
<sequence>MHSSNVRVIDQIHQWLSAGHPVWLATVLETWGSSPRPEGSLLAYVPGLGTVGSLSGGCIEEDLLTKLASEDNIPTPSIHGYGQTDSQNARLALPCGGQLRILLERLEPEQAGLFLELFTALEQGQCVSRTVHLRSGDLGLAALAGLAKPNKPGLYEQPDTITHTLGPAFQLLLTGAGETTRCVAELARAVDFSVTVCDFREEFLEGWNMPGVELVKTFPDDLIRERFNTPTSAIIALAHDPRLDDMALLEALTSKAFYIAAMGSQRTSARRRERLQELGLTAEQLERLYAPAGIPTGSKTPWEIAISIVAQLIAVRNKLFSD</sequence>
<keyword evidence="4" id="KW-1185">Reference proteome</keyword>
<dbReference type="EC" id="1.17.1.4" evidence="3"/>
<evidence type="ECO:0000259" key="2">
    <source>
        <dbReference type="Pfam" id="PF13478"/>
    </source>
</evidence>
<dbReference type="Pfam" id="PF13478">
    <property type="entry name" value="XdhC_C"/>
    <property type="match status" value="1"/>
</dbReference>
<dbReference type="OrthoDB" id="9815497at2"/>